<dbReference type="Gramene" id="TKW36779">
    <property type="protein sequence ID" value="TKW36779"/>
    <property type="gene ID" value="SEVIR_1G005300v2"/>
</dbReference>
<organism evidence="13 14">
    <name type="scientific">Setaria viridis</name>
    <name type="common">Green bristlegrass</name>
    <name type="synonym">Setaria italica subsp. viridis</name>
    <dbReference type="NCBI Taxonomy" id="4556"/>
    <lineage>
        <taxon>Eukaryota</taxon>
        <taxon>Viridiplantae</taxon>
        <taxon>Streptophyta</taxon>
        <taxon>Embryophyta</taxon>
        <taxon>Tracheophyta</taxon>
        <taxon>Spermatophyta</taxon>
        <taxon>Magnoliopsida</taxon>
        <taxon>Liliopsida</taxon>
        <taxon>Poales</taxon>
        <taxon>Poaceae</taxon>
        <taxon>PACMAD clade</taxon>
        <taxon>Panicoideae</taxon>
        <taxon>Panicodae</taxon>
        <taxon>Paniceae</taxon>
        <taxon>Cenchrinae</taxon>
        <taxon>Setaria</taxon>
    </lineage>
</organism>
<evidence type="ECO:0000256" key="5">
    <source>
        <dbReference type="ARBA" id="ARBA00022833"/>
    </source>
</evidence>
<dbReference type="Gene3D" id="3.30.40.10">
    <property type="entry name" value="Zinc/RING finger domain, C3HC4 (zinc finger)"/>
    <property type="match status" value="1"/>
</dbReference>
<keyword evidence="3 11" id="KW-0812">Transmembrane</keyword>
<keyword evidence="2" id="KW-0808">Transferase</keyword>
<evidence type="ECO:0000256" key="4">
    <source>
        <dbReference type="ARBA" id="ARBA00022723"/>
    </source>
</evidence>
<feature type="transmembrane region" description="Helical" evidence="11">
    <location>
        <begin position="212"/>
        <end position="238"/>
    </location>
</feature>
<dbReference type="GO" id="GO:0016740">
    <property type="term" value="F:transferase activity"/>
    <property type="evidence" value="ECO:0007669"/>
    <property type="project" value="UniProtKB-KW"/>
</dbReference>
<dbReference type="GO" id="GO:0016567">
    <property type="term" value="P:protein ubiquitination"/>
    <property type="evidence" value="ECO:0007669"/>
    <property type="project" value="InterPro"/>
</dbReference>
<evidence type="ECO:0000256" key="7">
    <source>
        <dbReference type="ARBA" id="ARBA00023136"/>
    </source>
</evidence>
<feature type="transmembrane region" description="Helical" evidence="11">
    <location>
        <begin position="170"/>
        <end position="192"/>
    </location>
</feature>
<comment type="similarity">
    <text evidence="8">Belongs to the RING-type zinc finger family. ATL subfamily.</text>
</comment>
<dbReference type="EMBL" id="CM016552">
    <property type="protein sequence ID" value="TKW36779.1"/>
    <property type="molecule type" value="Genomic_DNA"/>
</dbReference>
<dbReference type="OMA" id="NRREPYS"/>
<sequence>MAMAPQGQEQEHEQPHGHRPVPTNSNMPGGAAAASTIATNRWGPYSAAGDFARYMAVILAVLPAGLALNAAVRYLLRCSRRARRQGGASATEADPDPDPEKAARPQPPPPPPALVYSAAVTKLAGAAAECAICLAEFVDGDTVRVMPACGHGFHARCIERWLAGGRRSSFPTCLAPLLPAAAAAAAAATAGAAAQQHAAAAAAASSSYVRTYVYICMYVCMYMYVCKALVSFFFSLCVKIDLSQQRREEIEVDG</sequence>
<keyword evidence="6 11" id="KW-1133">Transmembrane helix</keyword>
<evidence type="ECO:0000259" key="12">
    <source>
        <dbReference type="PROSITE" id="PS50089"/>
    </source>
</evidence>
<dbReference type="InterPro" id="IPR044602">
    <property type="entry name" value="ATL10/ATL72-79-like"/>
</dbReference>
<dbReference type="InterPro" id="IPR013083">
    <property type="entry name" value="Znf_RING/FYVE/PHD"/>
</dbReference>
<dbReference type="SUPFAM" id="SSF57850">
    <property type="entry name" value="RING/U-box"/>
    <property type="match status" value="1"/>
</dbReference>
<keyword evidence="5" id="KW-0862">Zinc</keyword>
<evidence type="ECO:0000256" key="6">
    <source>
        <dbReference type="ARBA" id="ARBA00022989"/>
    </source>
</evidence>
<dbReference type="SMART" id="SM00184">
    <property type="entry name" value="RING"/>
    <property type="match status" value="1"/>
</dbReference>
<feature type="region of interest" description="Disordered" evidence="10">
    <location>
        <begin position="1"/>
        <end position="32"/>
    </location>
</feature>
<name>A0A4U6W7J7_SETVI</name>
<dbReference type="AlphaFoldDB" id="A0A4U6W7J7"/>
<dbReference type="GO" id="GO:0016020">
    <property type="term" value="C:membrane"/>
    <property type="evidence" value="ECO:0007669"/>
    <property type="project" value="UniProtKB-SubCell"/>
</dbReference>
<dbReference type="Pfam" id="PF17123">
    <property type="entry name" value="zf-RING_11"/>
    <property type="match status" value="1"/>
</dbReference>
<evidence type="ECO:0000256" key="8">
    <source>
        <dbReference type="ARBA" id="ARBA00024209"/>
    </source>
</evidence>
<dbReference type="PANTHER" id="PTHR46905">
    <property type="entry name" value="RING-H2 FINGER PROTEIN ATL78"/>
    <property type="match status" value="1"/>
</dbReference>
<evidence type="ECO:0000256" key="3">
    <source>
        <dbReference type="ARBA" id="ARBA00022692"/>
    </source>
</evidence>
<feature type="transmembrane region" description="Helical" evidence="11">
    <location>
        <begin position="51"/>
        <end position="76"/>
    </location>
</feature>
<evidence type="ECO:0000313" key="13">
    <source>
        <dbReference type="EMBL" id="TKW36779.1"/>
    </source>
</evidence>
<dbReference type="Proteomes" id="UP000298652">
    <property type="component" value="Chromosome 1"/>
</dbReference>
<keyword evidence="9" id="KW-0863">Zinc-finger</keyword>
<reference evidence="13" key="1">
    <citation type="submission" date="2019-03" db="EMBL/GenBank/DDBJ databases">
        <title>WGS assembly of Setaria viridis.</title>
        <authorList>
            <person name="Huang P."/>
            <person name="Jenkins J."/>
            <person name="Grimwood J."/>
            <person name="Barry K."/>
            <person name="Healey A."/>
            <person name="Mamidi S."/>
            <person name="Sreedasyam A."/>
            <person name="Shu S."/>
            <person name="Feldman M."/>
            <person name="Wu J."/>
            <person name="Yu Y."/>
            <person name="Chen C."/>
            <person name="Johnson J."/>
            <person name="Rokhsar D."/>
            <person name="Baxter I."/>
            <person name="Schmutz J."/>
            <person name="Brutnell T."/>
            <person name="Kellogg E."/>
        </authorList>
    </citation>
    <scope>NUCLEOTIDE SEQUENCE [LARGE SCALE GENOMIC DNA]</scope>
</reference>
<keyword evidence="4" id="KW-0479">Metal-binding</keyword>
<keyword evidence="7 11" id="KW-0472">Membrane</keyword>
<comment type="subcellular location">
    <subcellularLocation>
        <location evidence="1">Membrane</location>
        <topology evidence="1">Single-pass membrane protein</topology>
    </subcellularLocation>
</comment>
<dbReference type="SMART" id="SM01197">
    <property type="entry name" value="FANCL_C"/>
    <property type="match status" value="1"/>
</dbReference>
<dbReference type="PROSITE" id="PS50089">
    <property type="entry name" value="ZF_RING_2"/>
    <property type="match status" value="1"/>
</dbReference>
<dbReference type="GO" id="GO:0008270">
    <property type="term" value="F:zinc ion binding"/>
    <property type="evidence" value="ECO:0007669"/>
    <property type="project" value="UniProtKB-KW"/>
</dbReference>
<proteinExistence type="inferred from homology"/>
<gene>
    <name evidence="13" type="ORF">SEVIR_1G005300v2</name>
</gene>
<feature type="region of interest" description="Disordered" evidence="10">
    <location>
        <begin position="85"/>
        <end position="111"/>
    </location>
</feature>
<evidence type="ECO:0000256" key="1">
    <source>
        <dbReference type="ARBA" id="ARBA00004167"/>
    </source>
</evidence>
<evidence type="ECO:0000313" key="14">
    <source>
        <dbReference type="Proteomes" id="UP000298652"/>
    </source>
</evidence>
<evidence type="ECO:0000256" key="2">
    <source>
        <dbReference type="ARBA" id="ARBA00022679"/>
    </source>
</evidence>
<evidence type="ECO:0000256" key="10">
    <source>
        <dbReference type="SAM" id="MobiDB-lite"/>
    </source>
</evidence>
<dbReference type="InterPro" id="IPR001841">
    <property type="entry name" value="Znf_RING"/>
</dbReference>
<keyword evidence="14" id="KW-1185">Reference proteome</keyword>
<accession>A0A4U6W7J7</accession>
<feature type="domain" description="RING-type" evidence="12">
    <location>
        <begin position="130"/>
        <end position="173"/>
    </location>
</feature>
<evidence type="ECO:0000256" key="9">
    <source>
        <dbReference type="PROSITE-ProRule" id="PRU00175"/>
    </source>
</evidence>
<evidence type="ECO:0000256" key="11">
    <source>
        <dbReference type="SAM" id="Phobius"/>
    </source>
</evidence>
<protein>
    <recommendedName>
        <fullName evidence="12">RING-type domain-containing protein</fullName>
    </recommendedName>
</protein>
<dbReference type="PANTHER" id="PTHR46905:SF1">
    <property type="entry name" value="RING-TYPE E3 UBIQUITIN TRANSFERASE"/>
    <property type="match status" value="1"/>
</dbReference>